<reference evidence="5 6" key="1">
    <citation type="submission" date="2024-06" db="EMBL/GenBank/DDBJ databases">
        <authorList>
            <person name="Kraege A."/>
            <person name="Thomma B."/>
        </authorList>
    </citation>
    <scope>NUCLEOTIDE SEQUENCE [LARGE SCALE GENOMIC DNA]</scope>
</reference>
<keyword evidence="3" id="KW-0964">Secreted</keyword>
<evidence type="ECO:0000256" key="3">
    <source>
        <dbReference type="ARBA" id="ARBA00022530"/>
    </source>
</evidence>
<keyword evidence="3" id="KW-0272">Extracellular matrix</keyword>
<dbReference type="EMBL" id="CAXHTA020000005">
    <property type="protein sequence ID" value="CAL5221116.1"/>
    <property type="molecule type" value="Genomic_DNA"/>
</dbReference>
<feature type="signal peptide" evidence="4">
    <location>
        <begin position="1"/>
        <end position="22"/>
    </location>
</feature>
<comment type="caution">
    <text evidence="5">The sequence shown here is derived from an EMBL/GenBank/DDBJ whole genome shotgun (WGS) entry which is preliminary data.</text>
</comment>
<organism evidence="5 6">
    <name type="scientific">Coccomyxa viridis</name>
    <dbReference type="NCBI Taxonomy" id="1274662"/>
    <lineage>
        <taxon>Eukaryota</taxon>
        <taxon>Viridiplantae</taxon>
        <taxon>Chlorophyta</taxon>
        <taxon>core chlorophytes</taxon>
        <taxon>Trebouxiophyceae</taxon>
        <taxon>Trebouxiophyceae incertae sedis</taxon>
        <taxon>Coccomyxaceae</taxon>
        <taxon>Coccomyxa</taxon>
    </lineage>
</organism>
<gene>
    <name evidence="5" type="primary">g3250</name>
    <name evidence="5" type="ORF">VP750_LOCUS2775</name>
</gene>
<keyword evidence="4" id="KW-0732">Signal</keyword>
<dbReference type="InterPro" id="IPR037175">
    <property type="entry name" value="KFase_sf"/>
</dbReference>
<protein>
    <submittedName>
        <fullName evidence="5">G3250 protein</fullName>
    </submittedName>
</protein>
<accession>A0ABP1FMD7</accession>
<proteinExistence type="inferred from homology"/>
<dbReference type="Pfam" id="PF04199">
    <property type="entry name" value="Cyclase"/>
    <property type="match status" value="1"/>
</dbReference>
<evidence type="ECO:0000256" key="2">
    <source>
        <dbReference type="ARBA" id="ARBA00007865"/>
    </source>
</evidence>
<comment type="similarity">
    <text evidence="2">Belongs to the Cyclase 1 superfamily.</text>
</comment>
<dbReference type="InterPro" id="IPR007325">
    <property type="entry name" value="KFase/CYL"/>
</dbReference>
<evidence type="ECO:0000256" key="4">
    <source>
        <dbReference type="SAM" id="SignalP"/>
    </source>
</evidence>
<name>A0ABP1FMD7_9CHLO</name>
<evidence type="ECO:0000313" key="5">
    <source>
        <dbReference type="EMBL" id="CAL5221116.1"/>
    </source>
</evidence>
<sequence length="256" mass="27825">MNAQSLLRRLALLYCLLHLSKCSVLDSIVPGSCPITPSKEKGIIDITVGLGPRTLLMDSEEGMGDFRYLSNSIDEGDIFNGSMLKDFTAHAGTHVDAPGHFVNEAYHAKKGVHQLDLNILNGAALVMEVPDDTNITAAALEAMHIPPGTIRVLFKTLNTKKKLMTQTAFDPSYTAVTKDGAEWIVKRGDIRLVGIDYISVAHYADLIGPHIALLTDEIIPVEGLVLEDVEPGLYDLHCLPMKLVNSDGAPARCILR</sequence>
<evidence type="ECO:0000313" key="6">
    <source>
        <dbReference type="Proteomes" id="UP001497392"/>
    </source>
</evidence>
<dbReference type="PANTHER" id="PTHR31118:SF12">
    <property type="entry name" value="CYCLASE-LIKE PROTEIN 2"/>
    <property type="match status" value="1"/>
</dbReference>
<keyword evidence="6" id="KW-1185">Reference proteome</keyword>
<dbReference type="SUPFAM" id="SSF102198">
    <property type="entry name" value="Putative cyclase"/>
    <property type="match status" value="1"/>
</dbReference>
<dbReference type="PANTHER" id="PTHR31118">
    <property type="entry name" value="CYCLASE-LIKE PROTEIN 2"/>
    <property type="match status" value="1"/>
</dbReference>
<comment type="subcellular location">
    <subcellularLocation>
        <location evidence="1">Secreted</location>
        <location evidence="1">Extracellular space</location>
        <location evidence="1">Extracellular matrix</location>
    </subcellularLocation>
</comment>
<evidence type="ECO:0000256" key="1">
    <source>
        <dbReference type="ARBA" id="ARBA00004498"/>
    </source>
</evidence>
<feature type="chain" id="PRO_5046495431" evidence="4">
    <location>
        <begin position="23"/>
        <end position="256"/>
    </location>
</feature>
<dbReference type="Gene3D" id="3.50.30.50">
    <property type="entry name" value="Putative cyclase"/>
    <property type="match status" value="1"/>
</dbReference>
<dbReference type="Proteomes" id="UP001497392">
    <property type="component" value="Unassembled WGS sequence"/>
</dbReference>